<reference evidence="3" key="1">
    <citation type="submission" date="2016-10" db="EMBL/GenBank/DDBJ databases">
        <authorList>
            <person name="Benchimol M."/>
            <person name="Almeida L.G."/>
            <person name="Vasconcelos A.T."/>
            <person name="Perreira-Neves A."/>
            <person name="Rosa I.A."/>
            <person name="Tasca T."/>
            <person name="Bogo M.R."/>
            <person name="de Souza W."/>
        </authorList>
    </citation>
    <scope>NUCLEOTIDE SEQUENCE [LARGE SCALE GENOMIC DNA]</scope>
    <source>
        <strain evidence="3">K</strain>
    </source>
</reference>
<dbReference type="RefSeq" id="XP_068363777.1">
    <property type="nucleotide sequence ID" value="XM_068491712.1"/>
</dbReference>
<sequence>MPKTKQKPTQANHQSSSSTHEDGTIFPTLKFNKEFIARHSEFLNNSYDDLSSNLNQKLSEELNYYEINCKLLNFLKGKATTPDKVWFPCDTNFLATLFALNIDNFLLAQTSGIPNDMQIDNEQTNDAYKKMNYFIAYYKPEKESHEHEEEIHEHEEEIHEHEEENNEHEETAKLDIHDEEDEMLEVHENDIGPGNSDMHGNEQHDEIKPINKIFLVLPAWNMLTPLLDSFQKKLILKEFDITFEIDRQENIFEDPDSIFTICKARHELEKNCYNQSLISCQNICPFKTDFANSFQSQNSKLDLNQIEDIEDLFINDDRCPVLELQNYNKIKNETEKASPKTKIVITSSISLIIYLFRKEIFDGFDLFPRFFKENRVIFLGDKFDNNILNEIYTIQIHLDKCAKLFTKMKATLDNDIEANQRFINVITTALRHLNMFMLDNNFAIPSIRSNPHFKEDEFLQTFNSLSLKYQYSIHQILHLVFSIRLPKNHFVLTENFPLVTFNLSANIDKYLNSFLSFTLSPKYPTQASDKLRGFLSMLSSKENNKLSFYSSSDVSQDNGFGSNIIKADFGDMYGIRILSWYPVFFKKVLDYLSITRTKLVNQIKYLHLTGSPGIGKSTFIYYFVLRWIKLAELDLTSWHFFGINLIYIDQTIKENVLILKLDQDIFLCNSNEIINSTKTAIIFSQSEYLYHIVENKVMLINSNFKAKYNNFIISATFSEKSIKIKITKPQGKEYEIFSILDGATTAKSEYKLFSKGLLCTSYRHEIIRNKYYITYVAPTCTINEFMNTLLLYNGGNKKRMLEMAQTIVRYIHLNIRDALHFADDYTYISPDEFLMNLIDSQFSQTNDAHEYNGLDYLNNKKFAFIICPENNSLELYRLVHFKFMKHFTSNISRDIVLSNIKGNTLVNNVEIINLLRTILNVDDPKIKGILFESYGHLELKNPCVLDAYSVTISENARSILYGPKTHLCINFCALVEIIDDVDSQIDDFVSQLLKPKENTNYVFRPPYYYQPLYDALVYDFHHKYLYVIQMTVSPKSEFVGDEFKKIFDAFHKKKVKIQKMIYVHLRNYPLNEKRGFLTGKGKKSALKCIKTYHHIEIYYTTLNIQLTTKIRSFYQQIEENTLKQKNKLMIDKINHLESL</sequence>
<dbReference type="VEuPathDB" id="TrichDB:TRFO_04136"/>
<gene>
    <name evidence="3" type="ORF">TRFO_04136</name>
</gene>
<dbReference type="Proteomes" id="UP000179807">
    <property type="component" value="Unassembled WGS sequence"/>
</dbReference>
<accession>A0A1J4KH20</accession>
<name>A0A1J4KH20_9EUKA</name>
<proteinExistence type="predicted"/>
<keyword evidence="4" id="KW-1185">Reference proteome</keyword>
<feature type="region of interest" description="Disordered" evidence="2">
    <location>
        <begin position="144"/>
        <end position="171"/>
    </location>
</feature>
<feature type="coiled-coil region" evidence="1">
    <location>
        <begin position="144"/>
        <end position="171"/>
    </location>
</feature>
<comment type="caution">
    <text evidence="3">The sequence shown here is derived from an EMBL/GenBank/DDBJ whole genome shotgun (WGS) entry which is preliminary data.</text>
</comment>
<dbReference type="AlphaFoldDB" id="A0A1J4KH20"/>
<keyword evidence="1" id="KW-0175">Coiled coil</keyword>
<dbReference type="EMBL" id="MLAK01000605">
    <property type="protein sequence ID" value="OHT10641.1"/>
    <property type="molecule type" value="Genomic_DNA"/>
</dbReference>
<dbReference type="GeneID" id="94826416"/>
<feature type="region of interest" description="Disordered" evidence="2">
    <location>
        <begin position="1"/>
        <end position="24"/>
    </location>
</feature>
<evidence type="ECO:0000256" key="1">
    <source>
        <dbReference type="SAM" id="Coils"/>
    </source>
</evidence>
<evidence type="ECO:0000313" key="4">
    <source>
        <dbReference type="Proteomes" id="UP000179807"/>
    </source>
</evidence>
<evidence type="ECO:0000313" key="3">
    <source>
        <dbReference type="EMBL" id="OHT10641.1"/>
    </source>
</evidence>
<feature type="compositionally biased region" description="Polar residues" evidence="2">
    <location>
        <begin position="7"/>
        <end position="18"/>
    </location>
</feature>
<organism evidence="3 4">
    <name type="scientific">Tritrichomonas foetus</name>
    <dbReference type="NCBI Taxonomy" id="1144522"/>
    <lineage>
        <taxon>Eukaryota</taxon>
        <taxon>Metamonada</taxon>
        <taxon>Parabasalia</taxon>
        <taxon>Tritrichomonadida</taxon>
        <taxon>Tritrichomonadidae</taxon>
        <taxon>Tritrichomonas</taxon>
    </lineage>
</organism>
<protein>
    <submittedName>
        <fullName evidence="3">Uncharacterized protein</fullName>
    </submittedName>
</protein>
<evidence type="ECO:0000256" key="2">
    <source>
        <dbReference type="SAM" id="MobiDB-lite"/>
    </source>
</evidence>